<protein>
    <submittedName>
        <fullName evidence="1">Uncharacterized protein</fullName>
    </submittedName>
</protein>
<evidence type="ECO:0000313" key="2">
    <source>
        <dbReference type="Proteomes" id="UP001281761"/>
    </source>
</evidence>
<reference evidence="1 2" key="1">
    <citation type="journal article" date="2022" name="bioRxiv">
        <title>Genomics of Preaxostyla Flagellates Illuminates Evolutionary Transitions and the Path Towards Mitochondrial Loss.</title>
        <authorList>
            <person name="Novak L.V.F."/>
            <person name="Treitli S.C."/>
            <person name="Pyrih J."/>
            <person name="Halakuc P."/>
            <person name="Pipaliya S.V."/>
            <person name="Vacek V."/>
            <person name="Brzon O."/>
            <person name="Soukal P."/>
            <person name="Eme L."/>
            <person name="Dacks J.B."/>
            <person name="Karnkowska A."/>
            <person name="Elias M."/>
            <person name="Hampl V."/>
        </authorList>
    </citation>
    <scope>NUCLEOTIDE SEQUENCE [LARGE SCALE GENOMIC DNA]</scope>
    <source>
        <strain evidence="1">NAU3</strain>
        <tissue evidence="1">Gut</tissue>
    </source>
</reference>
<evidence type="ECO:0000313" key="1">
    <source>
        <dbReference type="EMBL" id="KAK2950899.1"/>
    </source>
</evidence>
<accession>A0ABQ9XGU3</accession>
<gene>
    <name evidence="1" type="ORF">BLNAU_14201</name>
</gene>
<name>A0ABQ9XGU3_9EUKA</name>
<comment type="caution">
    <text evidence="1">The sequence shown here is derived from an EMBL/GenBank/DDBJ whole genome shotgun (WGS) entry which is preliminary data.</text>
</comment>
<dbReference type="Proteomes" id="UP001281761">
    <property type="component" value="Unassembled WGS sequence"/>
</dbReference>
<keyword evidence="2" id="KW-1185">Reference proteome</keyword>
<dbReference type="EMBL" id="JARBJD010000128">
    <property type="protein sequence ID" value="KAK2950899.1"/>
    <property type="molecule type" value="Genomic_DNA"/>
</dbReference>
<organism evidence="1 2">
    <name type="scientific">Blattamonas nauphoetae</name>
    <dbReference type="NCBI Taxonomy" id="2049346"/>
    <lineage>
        <taxon>Eukaryota</taxon>
        <taxon>Metamonada</taxon>
        <taxon>Preaxostyla</taxon>
        <taxon>Oxymonadida</taxon>
        <taxon>Blattamonas</taxon>
    </lineage>
</organism>
<proteinExistence type="predicted"/>
<sequence>MLESRSIHHNESPQTLSSELSIPTSKFAKFILSSLQNWETCPAIDDCCSCFLSLCDDSETIHRLFSEDIQLIFDTFQKLKEKTPSSVVLNTLAKISLFPYLRIAFNSLIAIHAITNRDHDAFSLIEDPIFPDSPPASPFYDIRMLLSDIPKFLSLTNEEYNFYTRALFFCSYGWELLVFELDRRSSTVDLETGSSIISHVKEVIGSNQEQLLVIHKIADSLPTSAINSPPHNKDVVGGSSSQTVSEENNLTKLKKELIDVIWPAWKVLANLTFDYAIGLRPHLHSILADNPKLETVVLRSVEEGDIELIQLTFSSIISLLTIAPENRTRLQSGNLVEKLFSSFDFQSVPLSKAEFHAFTVKFIRHMLAVDGATEEIKQAQFPSLRVSVYNHVWKYLSHVITHSPALTLNEIHRELHEDDVSLCYRHIFFMEVAADELDEAFLLEQAKWEVRWLTEVENEKTLDLRIFTCGNRAYRWRTEKWGRLKRRERMLRKEGWDDALETRVVGLHPEVSEDLRSKVLAFGILALFNLESA</sequence>